<accession>A0A6G9ZEE7</accession>
<sequence length="55" mass="6034">MQATRAFSGMTTKLRRAVIAARFPPTHNPEHPTDAEIRAVQHAWATASPDTAAYD</sequence>
<dbReference type="AlphaFoldDB" id="A0A6G9ZEE7"/>
<proteinExistence type="predicted"/>
<dbReference type="Proteomes" id="UP000500953">
    <property type="component" value="Chromosome"/>
</dbReference>
<reference evidence="1 2" key="1">
    <citation type="journal article" date="2019" name="ACS Chem. Biol.">
        <title>Identification and Mobilization of a Cryptic Antibiotic Biosynthesis Gene Locus from a Human-Pathogenic Nocardia Isolate.</title>
        <authorList>
            <person name="Herisse M."/>
            <person name="Ishida K."/>
            <person name="Porter J.L."/>
            <person name="Howden B."/>
            <person name="Hertweck C."/>
            <person name="Stinear T.P."/>
            <person name="Pidot S.J."/>
        </authorList>
    </citation>
    <scope>NUCLEOTIDE SEQUENCE [LARGE SCALE GENOMIC DNA]</scope>
    <source>
        <strain evidence="1 2">AUSMDU00012715</strain>
    </source>
</reference>
<dbReference type="RefSeq" id="WP_167490815.1">
    <property type="nucleotide sequence ID" value="NZ_CP046173.1"/>
</dbReference>
<protein>
    <submittedName>
        <fullName evidence="1">Uncharacterized protein</fullName>
    </submittedName>
</protein>
<gene>
    <name evidence="1" type="ORF">F6W96_39405</name>
</gene>
<dbReference type="EMBL" id="CP046173">
    <property type="protein sequence ID" value="QIS23476.1"/>
    <property type="molecule type" value="Genomic_DNA"/>
</dbReference>
<evidence type="ECO:0000313" key="1">
    <source>
        <dbReference type="EMBL" id="QIS23476.1"/>
    </source>
</evidence>
<evidence type="ECO:0000313" key="2">
    <source>
        <dbReference type="Proteomes" id="UP000500953"/>
    </source>
</evidence>
<organism evidence="1 2">
    <name type="scientific">Nocardia terpenica</name>
    <dbReference type="NCBI Taxonomy" id="455432"/>
    <lineage>
        <taxon>Bacteria</taxon>
        <taxon>Bacillati</taxon>
        <taxon>Actinomycetota</taxon>
        <taxon>Actinomycetes</taxon>
        <taxon>Mycobacteriales</taxon>
        <taxon>Nocardiaceae</taxon>
        <taxon>Nocardia</taxon>
    </lineage>
</organism>
<name>A0A6G9ZEE7_9NOCA</name>